<feature type="domain" description="MobA/VirD2-like nuclease" evidence="2">
    <location>
        <begin position="22"/>
        <end position="149"/>
    </location>
</feature>
<dbReference type="RefSeq" id="WP_062383130.1">
    <property type="nucleotide sequence ID" value="NZ_CP014544.1"/>
</dbReference>
<evidence type="ECO:0000259" key="2">
    <source>
        <dbReference type="Pfam" id="PF03432"/>
    </source>
</evidence>
<feature type="region of interest" description="Disordered" evidence="1">
    <location>
        <begin position="151"/>
        <end position="184"/>
    </location>
</feature>
<evidence type="ECO:0000256" key="1">
    <source>
        <dbReference type="SAM" id="MobiDB-lite"/>
    </source>
</evidence>
<gene>
    <name evidence="3" type="ORF">AZF00_03035</name>
</gene>
<reference evidence="3 4" key="1">
    <citation type="submission" date="2015-12" db="EMBL/GenBank/DDBJ databases">
        <authorList>
            <person name="Shamseldin A."/>
            <person name="Moawad H."/>
            <person name="Abd El-Rahim W.M."/>
            <person name="Sadowsky M.J."/>
        </authorList>
    </citation>
    <scope>NUCLEOTIDE SEQUENCE [LARGE SCALE GENOMIC DNA]</scope>
    <source>
        <strain evidence="3 4">SM2</strain>
    </source>
</reference>
<proteinExistence type="predicted"/>
<dbReference type="EMBL" id="CP014544">
    <property type="protein sequence ID" value="AMO67337.1"/>
    <property type="molecule type" value="Genomic_DNA"/>
</dbReference>
<evidence type="ECO:0000313" key="3">
    <source>
        <dbReference type="EMBL" id="AMO67337.1"/>
    </source>
</evidence>
<dbReference type="InterPro" id="IPR005094">
    <property type="entry name" value="Endonuclease_MobA/VirD2"/>
</dbReference>
<dbReference type="KEGG" id="zal:AZF00_03035"/>
<feature type="region of interest" description="Disordered" evidence="1">
    <location>
        <begin position="458"/>
        <end position="559"/>
    </location>
</feature>
<dbReference type="AlphaFoldDB" id="A0A127M2A0"/>
<protein>
    <recommendedName>
        <fullName evidence="2">MobA/VirD2-like nuclease domain-containing protein</fullName>
    </recommendedName>
</protein>
<feature type="compositionally biased region" description="Acidic residues" evidence="1">
    <location>
        <begin position="521"/>
        <end position="533"/>
    </location>
</feature>
<evidence type="ECO:0000313" key="4">
    <source>
        <dbReference type="Proteomes" id="UP000074119"/>
    </source>
</evidence>
<accession>A0A127M2A0</accession>
<dbReference type="Proteomes" id="UP000074119">
    <property type="component" value="Chromosome"/>
</dbReference>
<organism evidence="3 4">
    <name type="scientific">Zhongshania aliphaticivorans</name>
    <dbReference type="NCBI Taxonomy" id="1470434"/>
    <lineage>
        <taxon>Bacteria</taxon>
        <taxon>Pseudomonadati</taxon>
        <taxon>Pseudomonadota</taxon>
        <taxon>Gammaproteobacteria</taxon>
        <taxon>Cellvibrionales</taxon>
        <taxon>Spongiibacteraceae</taxon>
        <taxon>Zhongshania</taxon>
    </lineage>
</organism>
<feature type="compositionally biased region" description="Basic residues" evidence="1">
    <location>
        <begin position="543"/>
        <end position="559"/>
    </location>
</feature>
<feature type="compositionally biased region" description="Basic and acidic residues" evidence="1">
    <location>
        <begin position="467"/>
        <end position="481"/>
    </location>
</feature>
<name>A0A127M2A0_9GAMM</name>
<feature type="compositionally biased region" description="Basic and acidic residues" evidence="1">
    <location>
        <begin position="495"/>
        <end position="518"/>
    </location>
</feature>
<feature type="compositionally biased region" description="Polar residues" evidence="1">
    <location>
        <begin position="165"/>
        <end position="178"/>
    </location>
</feature>
<dbReference type="Pfam" id="PF03432">
    <property type="entry name" value="Relaxase"/>
    <property type="match status" value="1"/>
</dbReference>
<dbReference type="STRING" id="1470434.AZF00_03035"/>
<sequence length="559" mass="63819">MIPFASQRGGGGDLATHLQNEADNEQVEIAHIRGAVAHDLHGAFAEWELQAHCLTKCQKYLYSLSINPWTKVNGQMSRDQYMDYIDRVEQKLGLKNQPRAVVFHIKEGREHAHVVWSRIDAEQGKAVQLSFDREKLMKVTREFARDHDLILPDGYEPDQKEKNKQNSLYEQHQQNQTGRTKEERMTEITQAWRRADSAKGFVNALADMGYILAQGDRPYVVVDLHGHTSALPRMIDDKSVRARDVAAFLKYDYPSELLPTVDEARDIAAKQRAEFKQHSDLEKWAKKYEDLKQAHRERRKPLEAEGPKLAERIAREKAALIQKQDAEGKFLEQKIASEEQAIADKRARFNPQGLAAFLGRVSGVEFARKKLHEYQDKKRHAGQAKEFEALSNAHKRETRLQQRVHQALEHDIERRLKNLAKVEAREISALDAKFKREQSRDIQKQFEGSEALNIREHFREAAGQVRGGREESTGGARDKPDLAAQFEKAAGANQEKARTEAEGKKDLPNLTAEFDKASGADQEDGDTGGDDDNAPSHDNNRSSRPRRSRRPRRGRDRGR</sequence>